<accession>A0ACD3RNS8</accession>
<protein>
    <submittedName>
        <fullName evidence="1">Uncharacterized protein</fullName>
    </submittedName>
</protein>
<gene>
    <name evidence="1" type="ORF">E3U43_015265</name>
</gene>
<reference evidence="1" key="1">
    <citation type="submission" date="2018-11" db="EMBL/GenBank/DDBJ databases">
        <title>The sequence and de novo assembly of Larimichthys crocea genome using PacBio and Hi-C technologies.</title>
        <authorList>
            <person name="Xu P."/>
            <person name="Chen B."/>
            <person name="Zhou Z."/>
            <person name="Ke Q."/>
            <person name="Wu Y."/>
            <person name="Bai H."/>
            <person name="Pu F."/>
        </authorList>
    </citation>
    <scope>NUCLEOTIDE SEQUENCE</scope>
    <source>
        <tissue evidence="1">Muscle</tissue>
    </source>
</reference>
<sequence>MVSHLTLSQCWDIMEVAVLHHSCTHSCTAVLIGKENITVMLAAQEKQFRYTTDPLSSHATQGKISAPQTLPHKASLSDGLKPEKRHHSVPSVVRPYIPKRQRLATSVETADPKYSAEQVPGNQIRASQNSVRSVAESKAVSCTQARCRRDTEKASDESGRPPGSGQHSAMVSRASSQSSAAVCVHGQDFQGVGWSRERAMPEGLHLPLREPCAMPVGPPVGDTFSPARLITLL</sequence>
<evidence type="ECO:0000313" key="2">
    <source>
        <dbReference type="Proteomes" id="UP000793456"/>
    </source>
</evidence>
<keyword evidence="2" id="KW-1185">Reference proteome</keyword>
<organism evidence="1 2">
    <name type="scientific">Larimichthys crocea</name>
    <name type="common">Large yellow croaker</name>
    <name type="synonym">Pseudosciaena crocea</name>
    <dbReference type="NCBI Taxonomy" id="215358"/>
    <lineage>
        <taxon>Eukaryota</taxon>
        <taxon>Metazoa</taxon>
        <taxon>Chordata</taxon>
        <taxon>Craniata</taxon>
        <taxon>Vertebrata</taxon>
        <taxon>Euteleostomi</taxon>
        <taxon>Actinopterygii</taxon>
        <taxon>Neopterygii</taxon>
        <taxon>Teleostei</taxon>
        <taxon>Neoteleostei</taxon>
        <taxon>Acanthomorphata</taxon>
        <taxon>Eupercaria</taxon>
        <taxon>Sciaenidae</taxon>
        <taxon>Larimichthys</taxon>
    </lineage>
</organism>
<dbReference type="Proteomes" id="UP000793456">
    <property type="component" value="Chromosome III"/>
</dbReference>
<proteinExistence type="predicted"/>
<evidence type="ECO:0000313" key="1">
    <source>
        <dbReference type="EMBL" id="TMS21292.1"/>
    </source>
</evidence>
<dbReference type="EMBL" id="CM011676">
    <property type="protein sequence ID" value="TMS21292.1"/>
    <property type="molecule type" value="Genomic_DNA"/>
</dbReference>
<comment type="caution">
    <text evidence="1">The sequence shown here is derived from an EMBL/GenBank/DDBJ whole genome shotgun (WGS) entry which is preliminary data.</text>
</comment>
<name>A0ACD3RNS8_LARCR</name>